<dbReference type="EMBL" id="CP096983">
    <property type="protein sequence ID" value="URZ09756.1"/>
    <property type="molecule type" value="Genomic_DNA"/>
</dbReference>
<dbReference type="KEGG" id="crw:CROST_004490"/>
<reference evidence="4 5" key="1">
    <citation type="submission" date="2022-04" db="EMBL/GenBank/DDBJ databases">
        <title>Genome sequence of C. roseum typestrain.</title>
        <authorList>
            <person name="Poehlein A."/>
            <person name="Schoch T."/>
            <person name="Duerre P."/>
            <person name="Daniel R."/>
        </authorList>
    </citation>
    <scope>NUCLEOTIDE SEQUENCE [LARGE SCALE GENOMIC DNA]</scope>
    <source>
        <strain evidence="4 5">DSM 7320</strain>
    </source>
</reference>
<dbReference type="STRING" id="84029.CROST_41440"/>
<dbReference type="SUPFAM" id="SSF46785">
    <property type="entry name" value="Winged helix' DNA-binding domain"/>
    <property type="match status" value="1"/>
</dbReference>
<name>A0A1S8KYK8_9CLOT</name>
<dbReference type="InterPro" id="IPR036388">
    <property type="entry name" value="WH-like_DNA-bd_sf"/>
</dbReference>
<dbReference type="PROSITE" id="PS50995">
    <property type="entry name" value="HTH_MARR_2"/>
    <property type="match status" value="1"/>
</dbReference>
<dbReference type="GO" id="GO:0003700">
    <property type="term" value="F:DNA-binding transcription factor activity"/>
    <property type="evidence" value="ECO:0007669"/>
    <property type="project" value="InterPro"/>
</dbReference>
<dbReference type="InterPro" id="IPR023187">
    <property type="entry name" value="Tscrpt_reg_MarR-type_CS"/>
</dbReference>
<sequence>MRKTLHNLLLSTQSAFFKQVFSNLSDTTLTQGQPKVLDYLKYNDGCVQKDIAVACEIETSTVTSLLMRMEREGLIERRMLNGNRRSLYVFLTEKGRKALDKVSFVFNMLEEKALDGFLEEEKRDFIEKFFRIYTNITKEK</sequence>
<dbReference type="PANTHER" id="PTHR42756">
    <property type="entry name" value="TRANSCRIPTIONAL REGULATOR, MARR"/>
    <property type="match status" value="1"/>
</dbReference>
<evidence type="ECO:0000313" key="5">
    <source>
        <dbReference type="Proteomes" id="UP000190951"/>
    </source>
</evidence>
<keyword evidence="3" id="KW-0804">Transcription</keyword>
<dbReference type="InterPro" id="IPR000835">
    <property type="entry name" value="HTH_MarR-typ"/>
</dbReference>
<dbReference type="Gene3D" id="1.10.10.10">
    <property type="entry name" value="Winged helix-like DNA-binding domain superfamily/Winged helix DNA-binding domain"/>
    <property type="match status" value="1"/>
</dbReference>
<evidence type="ECO:0000256" key="2">
    <source>
        <dbReference type="ARBA" id="ARBA00023125"/>
    </source>
</evidence>
<dbReference type="GO" id="GO:0003677">
    <property type="term" value="F:DNA binding"/>
    <property type="evidence" value="ECO:0007669"/>
    <property type="project" value="UniProtKB-KW"/>
</dbReference>
<evidence type="ECO:0000313" key="4">
    <source>
        <dbReference type="EMBL" id="URZ09756.1"/>
    </source>
</evidence>
<gene>
    <name evidence="4" type="ORF">CROST_004490</name>
</gene>
<protein>
    <submittedName>
        <fullName evidence="4">Uncharacterized protein</fullName>
    </submittedName>
</protein>
<dbReference type="PANTHER" id="PTHR42756:SF1">
    <property type="entry name" value="TRANSCRIPTIONAL REPRESSOR OF EMRAB OPERON"/>
    <property type="match status" value="1"/>
</dbReference>
<evidence type="ECO:0000256" key="1">
    <source>
        <dbReference type="ARBA" id="ARBA00023015"/>
    </source>
</evidence>
<dbReference type="PROSITE" id="PS01117">
    <property type="entry name" value="HTH_MARR_1"/>
    <property type="match status" value="1"/>
</dbReference>
<organism evidence="4 5">
    <name type="scientific">Clostridium felsineum</name>
    <dbReference type="NCBI Taxonomy" id="36839"/>
    <lineage>
        <taxon>Bacteria</taxon>
        <taxon>Bacillati</taxon>
        <taxon>Bacillota</taxon>
        <taxon>Clostridia</taxon>
        <taxon>Eubacteriales</taxon>
        <taxon>Clostridiaceae</taxon>
        <taxon>Clostridium</taxon>
    </lineage>
</organism>
<keyword evidence="1" id="KW-0805">Transcription regulation</keyword>
<accession>A0A1S8KYK8</accession>
<dbReference type="Proteomes" id="UP000190951">
    <property type="component" value="Chromosome"/>
</dbReference>
<keyword evidence="2" id="KW-0238">DNA-binding</keyword>
<dbReference type="RefSeq" id="WP_077850681.1">
    <property type="nucleotide sequence ID" value="NZ_CP096983.1"/>
</dbReference>
<keyword evidence="5" id="KW-1185">Reference proteome</keyword>
<dbReference type="SMART" id="SM00347">
    <property type="entry name" value="HTH_MARR"/>
    <property type="match status" value="1"/>
</dbReference>
<dbReference type="Pfam" id="PF01047">
    <property type="entry name" value="MarR"/>
    <property type="match status" value="1"/>
</dbReference>
<dbReference type="InterPro" id="IPR036390">
    <property type="entry name" value="WH_DNA-bd_sf"/>
</dbReference>
<proteinExistence type="predicted"/>
<dbReference type="AlphaFoldDB" id="A0A1S8KYK8"/>
<evidence type="ECO:0000256" key="3">
    <source>
        <dbReference type="ARBA" id="ARBA00023163"/>
    </source>
</evidence>